<evidence type="ECO:0000313" key="2">
    <source>
        <dbReference type="Proteomes" id="UP000070089"/>
    </source>
</evidence>
<protein>
    <submittedName>
        <fullName evidence="1">Uncharacterized protein</fullName>
    </submittedName>
</protein>
<sequence length="292" mass="32611">MYSHASCSICLGQADFTCSGNCRRCFCKTCFTSPEVQSILQIASTPAQQSADSSTPATFLCLYCSRGQNICYYCFRPTSQKDFVCTYNNCGISAHCTCLLSLYKQNVMPAQCLLHTCAICNAGSPYPFSRSRGRKSNESLMLTCARCLKTAHLKCNNSHPIFQMIHFSSSFTEHGPLYSVLCRQCRMQIDSSFNMLTDSCSFLEKYKSFRLNELCIYVRSNSDAPPLSRKKVDTILGACEPYPAEMFWNKYTALLGVPLTPVSVTFNKTEPQIVCCSNEQDNNALIINNIVS</sequence>
<name>A0A132NZH1_GIAIN</name>
<accession>A0A132NZH1</accession>
<dbReference type="VEuPathDB" id="GiardiaDB:QR46_0554"/>
<organism evidence="1 2">
    <name type="scientific">Giardia duodenalis assemblage B</name>
    <dbReference type="NCBI Taxonomy" id="1394984"/>
    <lineage>
        <taxon>Eukaryota</taxon>
        <taxon>Metamonada</taxon>
        <taxon>Diplomonadida</taxon>
        <taxon>Hexamitidae</taxon>
        <taxon>Giardiinae</taxon>
        <taxon>Giardia</taxon>
    </lineage>
</organism>
<gene>
    <name evidence="1" type="ORF">QR46_0554</name>
</gene>
<reference evidence="1 2" key="1">
    <citation type="journal article" date="2015" name="Mol. Biochem. Parasitol.">
        <title>Identification of polymorphic genes for use in assemblage B genotyping assays through comparative genomics of multiple assemblage B Giardia duodenalis isolates.</title>
        <authorList>
            <person name="Wielinga C."/>
            <person name="Thompson R.C."/>
            <person name="Monis P."/>
            <person name="Ryan U."/>
        </authorList>
    </citation>
    <scope>NUCLEOTIDE SEQUENCE [LARGE SCALE GENOMIC DNA]</scope>
    <source>
        <strain evidence="1 2">BAH15c1</strain>
    </source>
</reference>
<dbReference type="OrthoDB" id="10252794at2759"/>
<dbReference type="EMBL" id="JXTI01000008">
    <property type="protein sequence ID" value="KWX15460.1"/>
    <property type="molecule type" value="Genomic_DNA"/>
</dbReference>
<dbReference type="Proteomes" id="UP000070089">
    <property type="component" value="Unassembled WGS sequence"/>
</dbReference>
<evidence type="ECO:0000313" key="1">
    <source>
        <dbReference type="EMBL" id="KWX15460.1"/>
    </source>
</evidence>
<dbReference type="AlphaFoldDB" id="A0A132NZH1"/>
<comment type="caution">
    <text evidence="1">The sequence shown here is derived from an EMBL/GenBank/DDBJ whole genome shotgun (WGS) entry which is preliminary data.</text>
</comment>
<proteinExistence type="predicted"/>